<dbReference type="PANTHER" id="PTHR30481:SF2">
    <property type="entry name" value="SITE-SPECIFIC DNA-METHYLTRANSFERASE (ADENINE-SPECIFIC)"/>
    <property type="match status" value="1"/>
</dbReference>
<gene>
    <name evidence="4" type="ORF">DI542_10820</name>
</gene>
<dbReference type="GO" id="GO:0043565">
    <property type="term" value="F:sequence-specific DNA binding"/>
    <property type="evidence" value="ECO:0007669"/>
    <property type="project" value="TreeGrafter"/>
</dbReference>
<dbReference type="InterPro" id="IPR012327">
    <property type="entry name" value="MeTrfase_D12"/>
</dbReference>
<keyword evidence="2 4" id="KW-0808">Transferase</keyword>
<dbReference type="GO" id="GO:0006298">
    <property type="term" value="P:mismatch repair"/>
    <property type="evidence" value="ECO:0007669"/>
    <property type="project" value="TreeGrafter"/>
</dbReference>
<evidence type="ECO:0000313" key="4">
    <source>
        <dbReference type="EMBL" id="PZQ88436.1"/>
    </source>
</evidence>
<dbReference type="RefSeq" id="WP_195728806.1">
    <property type="nucleotide sequence ID" value="NZ_CP059080.1"/>
</dbReference>
<comment type="caution">
    <text evidence="4">The sequence shown here is derived from an EMBL/GenBank/DDBJ whole genome shotgun (WGS) entry which is preliminary data.</text>
</comment>
<accession>A0A2W5RFB2</accession>
<dbReference type="GO" id="GO:0032259">
    <property type="term" value="P:methylation"/>
    <property type="evidence" value="ECO:0007669"/>
    <property type="project" value="UniProtKB-KW"/>
</dbReference>
<evidence type="ECO:0000256" key="3">
    <source>
        <dbReference type="ARBA" id="ARBA00022691"/>
    </source>
</evidence>
<protein>
    <submittedName>
        <fullName evidence="4">DNA methyltransferase</fullName>
    </submittedName>
</protein>
<dbReference type="SUPFAM" id="SSF53335">
    <property type="entry name" value="S-adenosyl-L-methionine-dependent methyltransferases"/>
    <property type="match status" value="1"/>
</dbReference>
<evidence type="ECO:0000256" key="2">
    <source>
        <dbReference type="ARBA" id="ARBA00022679"/>
    </source>
</evidence>
<dbReference type="InterPro" id="IPR029063">
    <property type="entry name" value="SAM-dependent_MTases_sf"/>
</dbReference>
<dbReference type="InterPro" id="IPR012263">
    <property type="entry name" value="M_m6A_EcoRV"/>
</dbReference>
<dbReference type="Gene3D" id="3.40.50.150">
    <property type="entry name" value="Vaccinia Virus protein VP39"/>
    <property type="match status" value="2"/>
</dbReference>
<organism evidence="4 5">
    <name type="scientific">Acinetobacter johnsonii</name>
    <dbReference type="NCBI Taxonomy" id="40214"/>
    <lineage>
        <taxon>Bacteria</taxon>
        <taxon>Pseudomonadati</taxon>
        <taxon>Pseudomonadota</taxon>
        <taxon>Gammaproteobacteria</taxon>
        <taxon>Moraxellales</taxon>
        <taxon>Moraxellaceae</taxon>
        <taxon>Acinetobacter</taxon>
    </lineage>
</organism>
<dbReference type="PIRSF" id="PIRSF000398">
    <property type="entry name" value="M_m6A_EcoRV"/>
    <property type="match status" value="1"/>
</dbReference>
<keyword evidence="3" id="KW-0949">S-adenosyl-L-methionine</keyword>
<dbReference type="Pfam" id="PF02086">
    <property type="entry name" value="MethyltransfD12"/>
    <property type="match status" value="1"/>
</dbReference>
<dbReference type="Proteomes" id="UP000249282">
    <property type="component" value="Unassembled WGS sequence"/>
</dbReference>
<dbReference type="GO" id="GO:0009307">
    <property type="term" value="P:DNA restriction-modification system"/>
    <property type="evidence" value="ECO:0007669"/>
    <property type="project" value="InterPro"/>
</dbReference>
<proteinExistence type="predicted"/>
<dbReference type="EMBL" id="QFQJ01000057">
    <property type="protein sequence ID" value="PZQ88436.1"/>
    <property type="molecule type" value="Genomic_DNA"/>
</dbReference>
<evidence type="ECO:0000313" key="5">
    <source>
        <dbReference type="Proteomes" id="UP000249282"/>
    </source>
</evidence>
<dbReference type="AlphaFoldDB" id="A0A2W5RFB2"/>
<sequence>MSVYHTPLRYPGGKGKFAPFVKDLMEANNLTGDYLEPYAGGSGVALDLLFSGYCKNIHINDYDLAVYSFWKSVTDETEKFLKILHDTPVTIDEWHKQKEILANPTIHSELEYGFAAFFLNRTNRSGILKAGVIGGKNQNGQYKLDARFHKGNLSKRIEKIGEFKDQIKVYNLDALELLGSVDSMLPENSLIYLDPPYYVKGQGLYRNFYVHEDHIQIRKALDNVQTKWIVSYDNCTEIKEIYTGYHQEDYELNYSAYYKTKGSEVMIYCDSIERVKIPTANKQAEIEFI</sequence>
<keyword evidence="1 4" id="KW-0489">Methyltransferase</keyword>
<evidence type="ECO:0000256" key="1">
    <source>
        <dbReference type="ARBA" id="ARBA00022603"/>
    </source>
</evidence>
<dbReference type="REBASE" id="457092">
    <property type="entry name" value="M.AjoE10BORF5710P"/>
</dbReference>
<dbReference type="PANTHER" id="PTHR30481">
    <property type="entry name" value="DNA ADENINE METHYLASE"/>
    <property type="match status" value="1"/>
</dbReference>
<dbReference type="GO" id="GO:0009007">
    <property type="term" value="F:site-specific DNA-methyltransferase (adenine-specific) activity"/>
    <property type="evidence" value="ECO:0007669"/>
    <property type="project" value="UniProtKB-EC"/>
</dbReference>
<reference evidence="4 5" key="1">
    <citation type="submission" date="2017-11" db="EMBL/GenBank/DDBJ databases">
        <title>Infants hospitalized years apart are colonized by the same room-sourced microbial strains.</title>
        <authorList>
            <person name="Brooks B."/>
            <person name="Olm M.R."/>
            <person name="Firek B.A."/>
            <person name="Baker R."/>
            <person name="Thomas B.C."/>
            <person name="Morowitz M.J."/>
            <person name="Banfield J.F."/>
        </authorList>
    </citation>
    <scope>NUCLEOTIDE SEQUENCE [LARGE SCALE GENOMIC DNA]</scope>
    <source>
        <strain evidence="4">S2_003_000_R3_20</strain>
    </source>
</reference>
<dbReference type="PRINTS" id="PR00505">
    <property type="entry name" value="D12N6MTFRASE"/>
</dbReference>
<name>A0A2W5RFB2_ACIJO</name>
<dbReference type="GO" id="GO:1904047">
    <property type="term" value="F:S-adenosyl-L-methionine binding"/>
    <property type="evidence" value="ECO:0007669"/>
    <property type="project" value="TreeGrafter"/>
</dbReference>